<dbReference type="OrthoDB" id="6418713at2759"/>
<dbReference type="OMA" id="FWYTVSS"/>
<dbReference type="RefSeq" id="XP_012647365.1">
    <property type="nucleotide sequence ID" value="XM_012791911.1"/>
</dbReference>
<evidence type="ECO:0000256" key="2">
    <source>
        <dbReference type="ARBA" id="ARBA00022692"/>
    </source>
</evidence>
<keyword evidence="2 5" id="KW-0812">Transmembrane</keyword>
<evidence type="ECO:0000313" key="8">
    <source>
        <dbReference type="Proteomes" id="UP000002899"/>
    </source>
</evidence>
<protein>
    <submittedName>
        <fullName evidence="7">Protoporphyrinogen oxidase</fullName>
    </submittedName>
</protein>
<evidence type="ECO:0000256" key="4">
    <source>
        <dbReference type="ARBA" id="ARBA00023136"/>
    </source>
</evidence>
<dbReference type="Proteomes" id="UP000002899">
    <property type="component" value="Chromosome I"/>
</dbReference>
<evidence type="ECO:0000256" key="1">
    <source>
        <dbReference type="ARBA" id="ARBA00004141"/>
    </source>
</evidence>
<proteinExistence type="predicted"/>
<feature type="transmembrane region" description="Helical" evidence="5">
    <location>
        <begin position="234"/>
        <end position="253"/>
    </location>
</feature>
<dbReference type="KEGG" id="bmic:BMR1_01G01470"/>
<evidence type="ECO:0000313" key="7">
    <source>
        <dbReference type="EMBL" id="CCF72756.1"/>
    </source>
</evidence>
<feature type="transmembrane region" description="Helical" evidence="5">
    <location>
        <begin position="197"/>
        <end position="214"/>
    </location>
</feature>
<name>I7IFF5_BABMR</name>
<dbReference type="InterPro" id="IPR004853">
    <property type="entry name" value="Sugar_P_trans_dom"/>
</dbReference>
<feature type="transmembrane region" description="Helical" evidence="5">
    <location>
        <begin position="332"/>
        <end position="351"/>
    </location>
</feature>
<reference evidence="7 8" key="3">
    <citation type="journal article" date="2016" name="Sci. Rep.">
        <title>Genome-wide diversity and gene expression profiling of Babesia microti isolates identify polymorphic genes that mediate host-pathogen interactions.</title>
        <authorList>
            <person name="Silva J.C."/>
            <person name="Cornillot E."/>
            <person name="McCracken C."/>
            <person name="Usmani-Brown S."/>
            <person name="Dwivedi A."/>
            <person name="Ifeonu O.O."/>
            <person name="Crabtree J."/>
            <person name="Gotia H.T."/>
            <person name="Virji A.Z."/>
            <person name="Reynes C."/>
            <person name="Colinge J."/>
            <person name="Kumar V."/>
            <person name="Lawres L."/>
            <person name="Pazzi J.E."/>
            <person name="Pablo J.V."/>
            <person name="Hung C."/>
            <person name="Brancato J."/>
            <person name="Kumari P."/>
            <person name="Orvis J."/>
            <person name="Tretina K."/>
            <person name="Chibucos M."/>
            <person name="Ott S."/>
            <person name="Sadzewicz L."/>
            <person name="Sengamalay N."/>
            <person name="Shetty A.C."/>
            <person name="Su Q."/>
            <person name="Tallon L."/>
            <person name="Fraser C.M."/>
            <person name="Frutos R."/>
            <person name="Molina D.M."/>
            <person name="Krause P.J."/>
            <person name="Ben Mamoun C."/>
        </authorList>
    </citation>
    <scope>NUCLEOTIDE SEQUENCE [LARGE SCALE GENOMIC DNA]</scope>
    <source>
        <strain evidence="7 8">RI</strain>
    </source>
</reference>
<dbReference type="Pfam" id="PF03151">
    <property type="entry name" value="TPT"/>
    <property type="match status" value="1"/>
</dbReference>
<feature type="domain" description="Sugar phosphate transporter" evidence="6">
    <location>
        <begin position="53"/>
        <end position="349"/>
    </location>
</feature>
<dbReference type="EMBL" id="FO082871">
    <property type="protein sequence ID" value="CCF72756.1"/>
    <property type="molecule type" value="Genomic_DNA"/>
</dbReference>
<accession>I7IFF5</accession>
<keyword evidence="8" id="KW-1185">Reference proteome</keyword>
<dbReference type="InterPro" id="IPR037185">
    <property type="entry name" value="EmrE-like"/>
</dbReference>
<keyword evidence="4 5" id="KW-0472">Membrane</keyword>
<evidence type="ECO:0000259" key="6">
    <source>
        <dbReference type="Pfam" id="PF03151"/>
    </source>
</evidence>
<dbReference type="PANTHER" id="PTHR11132">
    <property type="entry name" value="SOLUTE CARRIER FAMILY 35"/>
    <property type="match status" value="1"/>
</dbReference>
<comment type="subcellular location">
    <subcellularLocation>
        <location evidence="1">Membrane</location>
        <topology evidence="1">Multi-pass membrane protein</topology>
    </subcellularLocation>
</comment>
<feature type="transmembrane region" description="Helical" evidence="5">
    <location>
        <begin position="80"/>
        <end position="103"/>
    </location>
</feature>
<keyword evidence="3 5" id="KW-1133">Transmembrane helix</keyword>
<gene>
    <name evidence="7" type="ORF">BMR1_01G01470</name>
</gene>
<reference evidence="7 8" key="1">
    <citation type="journal article" date="2012" name="Nucleic Acids Res.">
        <title>Sequencing of the smallest Apicomplexan genome from the human pathogen Babesia microti.</title>
        <authorList>
            <person name="Cornillot E."/>
            <person name="Hadj-Kaddour K."/>
            <person name="Dassouli A."/>
            <person name="Noel B."/>
            <person name="Ranwez V."/>
            <person name="Vacherie B."/>
            <person name="Augagneur Y."/>
            <person name="Bres V."/>
            <person name="Duclos A."/>
            <person name="Randazzo S."/>
            <person name="Carcy B."/>
            <person name="Debierre-Grockiego F."/>
            <person name="Delbecq S."/>
            <person name="Moubri-Menage K."/>
            <person name="Shams-Eldin H."/>
            <person name="Usmani-Brown S."/>
            <person name="Bringaud F."/>
            <person name="Wincker P."/>
            <person name="Vivares C.P."/>
            <person name="Schwarz R.T."/>
            <person name="Schetters T.P."/>
            <person name="Krause P.J."/>
            <person name="Gorenflot A."/>
            <person name="Berry V."/>
            <person name="Barbe V."/>
            <person name="Ben Mamoun C."/>
        </authorList>
    </citation>
    <scope>NUCLEOTIDE SEQUENCE [LARGE SCALE GENOMIC DNA]</scope>
    <source>
        <strain evidence="7 8">RI</strain>
    </source>
</reference>
<reference evidence="7 8" key="2">
    <citation type="journal article" date="2013" name="PLoS ONE">
        <title>Whole genome mapping and re-organization of the nuclear and mitochondrial genomes of Babesia microti isolates.</title>
        <authorList>
            <person name="Cornillot E."/>
            <person name="Dassouli A."/>
            <person name="Garg A."/>
            <person name="Pachikara N."/>
            <person name="Randazzo S."/>
            <person name="Depoix D."/>
            <person name="Carcy B."/>
            <person name="Delbecq S."/>
            <person name="Frutos R."/>
            <person name="Silva J.C."/>
            <person name="Sutton R."/>
            <person name="Krause P.J."/>
            <person name="Mamoun C.B."/>
        </authorList>
    </citation>
    <scope>NUCLEOTIDE SEQUENCE [LARGE SCALE GENOMIC DNA]</scope>
    <source>
        <strain evidence="7 8">RI</strain>
    </source>
</reference>
<sequence>MFSTKGKTGKKGGFLGEVDSDVESLFSTNTNDPGDSYPLIGSDGPMRRKILLICCFIGWYVLNVAYVIENKKTLNTIPLPWTLSALQLSAGWIFAAFFWCTGFRNRPQFYDINSMINAILPQGIFHLIVHLGAVISMGLGAVSFTHVIKSGEPVVTAILSAALLNQYMSWQSYLALFPIIFGVALSSAHEIHFNTAAFVYAMISNVGSAIRAILAKNIMSRRHSYGKNIDMTNIYTLMTLVSSMLSIPVVIFVEGRLWVPVWIAVTNKMTNKDVLCMCLRAFLSGVWYYFSNELGFICLSQINQVSHAVANTIKRIAIIAASLIVFKHPVSTLGLLGAFIAILGTCFYSICRHKWP</sequence>
<feature type="transmembrane region" description="Helical" evidence="5">
    <location>
        <begin position="274"/>
        <end position="290"/>
    </location>
</feature>
<dbReference type="VEuPathDB" id="PiroplasmaDB:BMR1_01G01470"/>
<evidence type="ECO:0000256" key="5">
    <source>
        <dbReference type="SAM" id="Phobius"/>
    </source>
</evidence>
<dbReference type="GO" id="GO:0016020">
    <property type="term" value="C:membrane"/>
    <property type="evidence" value="ECO:0007669"/>
    <property type="project" value="UniProtKB-SubCell"/>
</dbReference>
<dbReference type="InterPro" id="IPR050186">
    <property type="entry name" value="TPT_transporter"/>
</dbReference>
<feature type="transmembrane region" description="Helical" evidence="5">
    <location>
        <begin position="168"/>
        <end position="185"/>
    </location>
</feature>
<dbReference type="SUPFAM" id="SSF103481">
    <property type="entry name" value="Multidrug resistance efflux transporter EmrE"/>
    <property type="match status" value="1"/>
</dbReference>
<feature type="transmembrane region" description="Helical" evidence="5">
    <location>
        <begin position="50"/>
        <end position="68"/>
    </location>
</feature>
<feature type="transmembrane region" description="Helical" evidence="5">
    <location>
        <begin position="124"/>
        <end position="148"/>
    </location>
</feature>
<organism evidence="7 8">
    <name type="scientific">Babesia microti (strain RI)</name>
    <dbReference type="NCBI Taxonomy" id="1133968"/>
    <lineage>
        <taxon>Eukaryota</taxon>
        <taxon>Sar</taxon>
        <taxon>Alveolata</taxon>
        <taxon>Apicomplexa</taxon>
        <taxon>Aconoidasida</taxon>
        <taxon>Piroplasmida</taxon>
        <taxon>Babesiidae</taxon>
        <taxon>Babesia</taxon>
    </lineage>
</organism>
<evidence type="ECO:0000256" key="3">
    <source>
        <dbReference type="ARBA" id="ARBA00022989"/>
    </source>
</evidence>
<dbReference type="AlphaFoldDB" id="I7IFF5"/>
<dbReference type="GeneID" id="24423370"/>